<protein>
    <submittedName>
        <fullName evidence="1">Uncharacterized protein</fullName>
    </submittedName>
</protein>
<reference evidence="1" key="1">
    <citation type="submission" date="2024-02" db="EMBL/GenBank/DDBJ databases">
        <title>Genome sequences of strain Gemmobacter sp. JM10B15.</title>
        <authorList>
            <person name="Zhang M."/>
        </authorList>
    </citation>
    <scope>NUCLEOTIDE SEQUENCE</scope>
    <source>
        <strain evidence="1">JM10B15</strain>
    </source>
</reference>
<accession>A0ABU8BUA0</accession>
<evidence type="ECO:0000313" key="2">
    <source>
        <dbReference type="Proteomes" id="UP001431963"/>
    </source>
</evidence>
<sequence length="202" mass="22791">MSLHEDDITARLTRFLARKSMPRRFENNPMAQADELRALTEAIQRSAPRSTEALADWWALFEIKLDETASSLWPVVKEVSDAAKSVRGVAHIDLSGKPSLDPAEIQAKRLVEGNGFAETALYGVLACEIIARRLIDRDTMIQRRSQAFFARKDLYGEEAALRWEADAKATHEAAKVVWSERENRQPRNIQIPDISHRPEAAA</sequence>
<dbReference type="EMBL" id="JBALHR010000002">
    <property type="protein sequence ID" value="MEH7827649.1"/>
    <property type="molecule type" value="Genomic_DNA"/>
</dbReference>
<dbReference type="Proteomes" id="UP001431963">
    <property type="component" value="Unassembled WGS sequence"/>
</dbReference>
<comment type="caution">
    <text evidence="1">The sequence shown here is derived from an EMBL/GenBank/DDBJ whole genome shotgun (WGS) entry which is preliminary data.</text>
</comment>
<organism evidence="1 2">
    <name type="scientific">Gemmobacter denitrificans</name>
    <dbReference type="NCBI Taxonomy" id="3123040"/>
    <lineage>
        <taxon>Bacteria</taxon>
        <taxon>Pseudomonadati</taxon>
        <taxon>Pseudomonadota</taxon>
        <taxon>Alphaproteobacteria</taxon>
        <taxon>Rhodobacterales</taxon>
        <taxon>Paracoccaceae</taxon>
        <taxon>Gemmobacter</taxon>
    </lineage>
</organism>
<dbReference type="RefSeq" id="WP_335420833.1">
    <property type="nucleotide sequence ID" value="NZ_JBALHR010000002.1"/>
</dbReference>
<proteinExistence type="predicted"/>
<name>A0ABU8BUA0_9RHOB</name>
<evidence type="ECO:0000313" key="1">
    <source>
        <dbReference type="EMBL" id="MEH7827649.1"/>
    </source>
</evidence>
<gene>
    <name evidence="1" type="ORF">V6590_05780</name>
</gene>
<keyword evidence="2" id="KW-1185">Reference proteome</keyword>